<evidence type="ECO:0000256" key="2">
    <source>
        <dbReference type="ARBA" id="ARBA00012534"/>
    </source>
</evidence>
<evidence type="ECO:0000313" key="8">
    <source>
        <dbReference type="Proteomes" id="UP000823921"/>
    </source>
</evidence>
<comment type="catalytic activity">
    <reaction evidence="1">
        <text>L-glutamyl-[protein] + S-adenosyl-L-methionine = [protein]-L-glutamate 5-O-methyl ester + S-adenosyl-L-homocysteine</text>
        <dbReference type="Rhea" id="RHEA:24452"/>
        <dbReference type="Rhea" id="RHEA-COMP:10208"/>
        <dbReference type="Rhea" id="RHEA-COMP:10311"/>
        <dbReference type="ChEBI" id="CHEBI:29973"/>
        <dbReference type="ChEBI" id="CHEBI:57856"/>
        <dbReference type="ChEBI" id="CHEBI:59789"/>
        <dbReference type="ChEBI" id="CHEBI:82795"/>
        <dbReference type="EC" id="2.1.1.80"/>
    </reaction>
</comment>
<dbReference type="SUPFAM" id="SSF53335">
    <property type="entry name" value="S-adenosyl-L-methionine-dependent methyltransferases"/>
    <property type="match status" value="1"/>
</dbReference>
<evidence type="ECO:0000256" key="4">
    <source>
        <dbReference type="ARBA" id="ARBA00022679"/>
    </source>
</evidence>
<dbReference type="AlphaFoldDB" id="A0A9D2SB15"/>
<dbReference type="PRINTS" id="PR00996">
    <property type="entry name" value="CHERMTFRASE"/>
</dbReference>
<dbReference type="Gene3D" id="1.10.155.10">
    <property type="entry name" value="Chemotaxis receptor methyltransferase CheR, N-terminal domain"/>
    <property type="match status" value="1"/>
</dbReference>
<comment type="caution">
    <text evidence="7">The sequence shown here is derived from an EMBL/GenBank/DDBJ whole genome shotgun (WGS) entry which is preliminary data.</text>
</comment>
<protein>
    <recommendedName>
        <fullName evidence="2">protein-glutamate O-methyltransferase</fullName>
        <ecNumber evidence="2">2.1.1.80</ecNumber>
    </recommendedName>
</protein>
<dbReference type="PIRSF" id="PIRSF000410">
    <property type="entry name" value="CheR"/>
    <property type="match status" value="1"/>
</dbReference>
<dbReference type="InterPro" id="IPR029063">
    <property type="entry name" value="SAM-dependent_MTases_sf"/>
</dbReference>
<dbReference type="PANTHER" id="PTHR24422:SF19">
    <property type="entry name" value="CHEMOTAXIS PROTEIN METHYLTRANSFERASE"/>
    <property type="match status" value="1"/>
</dbReference>
<dbReference type="InterPro" id="IPR036804">
    <property type="entry name" value="CheR_N_sf"/>
</dbReference>
<dbReference type="InterPro" id="IPR000780">
    <property type="entry name" value="CheR_MeTrfase"/>
</dbReference>
<dbReference type="EC" id="2.1.1.80" evidence="2"/>
<dbReference type="InterPro" id="IPR026024">
    <property type="entry name" value="Chemotaxis_MeTrfase_CheR"/>
</dbReference>
<proteinExistence type="predicted"/>
<sequence length="279" mass="32695">MMFHSLSITDADFRRLVEFIQKHYGIDLSNKRQLITSRLSQSLKSRGYTDFKSFLEHLFTKQDPQDLELVLNKLTTNYTYFLREKEHFTFFQDTVLPELEQRHSRDKTLSIWSAGCSSGEEPYTLSMYLKEYFGTRSGQWDTRVLATDISQQALAKAKAAVYQPPADMPTAWLHRYFTHSPRDGTEYTVAPAIRNNVIFRTFNLMDPIRFRLKFDVIFCRNVMIYFDTSTRDALVRRFYDAMNPNAYLFISHSESLGQTPLFQMVSPAVYRKKSSPTRS</sequence>
<dbReference type="Pfam" id="PF01739">
    <property type="entry name" value="CheR"/>
    <property type="match status" value="1"/>
</dbReference>
<keyword evidence="5" id="KW-0949">S-adenosyl-L-methionine</keyword>
<dbReference type="CDD" id="cd02440">
    <property type="entry name" value="AdoMet_MTases"/>
    <property type="match status" value="1"/>
</dbReference>
<gene>
    <name evidence="7" type="ORF">H9712_07840</name>
</gene>
<dbReference type="PROSITE" id="PS50123">
    <property type="entry name" value="CHER"/>
    <property type="match status" value="1"/>
</dbReference>
<dbReference type="InterPro" id="IPR050903">
    <property type="entry name" value="Bact_Chemotaxis_MeTrfase"/>
</dbReference>
<reference evidence="7" key="2">
    <citation type="submission" date="2021-04" db="EMBL/GenBank/DDBJ databases">
        <authorList>
            <person name="Gilroy R."/>
        </authorList>
    </citation>
    <scope>NUCLEOTIDE SEQUENCE</scope>
    <source>
        <strain evidence="7">CHK192-8294</strain>
    </source>
</reference>
<dbReference type="PANTHER" id="PTHR24422">
    <property type="entry name" value="CHEMOTAXIS PROTEIN METHYLTRANSFERASE"/>
    <property type="match status" value="1"/>
</dbReference>
<evidence type="ECO:0000256" key="1">
    <source>
        <dbReference type="ARBA" id="ARBA00001541"/>
    </source>
</evidence>
<evidence type="ECO:0000259" key="6">
    <source>
        <dbReference type="PROSITE" id="PS50123"/>
    </source>
</evidence>
<name>A0A9D2SB15_9FIRM</name>
<organism evidence="7 8">
    <name type="scientific">Candidatus Flavonifractor intestinigallinarum</name>
    <dbReference type="NCBI Taxonomy" id="2838586"/>
    <lineage>
        <taxon>Bacteria</taxon>
        <taxon>Bacillati</taxon>
        <taxon>Bacillota</taxon>
        <taxon>Clostridia</taxon>
        <taxon>Eubacteriales</taxon>
        <taxon>Oscillospiraceae</taxon>
        <taxon>Flavonifractor</taxon>
    </lineage>
</organism>
<dbReference type="Proteomes" id="UP000823921">
    <property type="component" value="Unassembled WGS sequence"/>
</dbReference>
<dbReference type="EMBL" id="DWXO01000077">
    <property type="protein sequence ID" value="HJB80882.1"/>
    <property type="molecule type" value="Genomic_DNA"/>
</dbReference>
<reference evidence="7" key="1">
    <citation type="journal article" date="2021" name="PeerJ">
        <title>Extensive microbial diversity within the chicken gut microbiome revealed by metagenomics and culture.</title>
        <authorList>
            <person name="Gilroy R."/>
            <person name="Ravi A."/>
            <person name="Getino M."/>
            <person name="Pursley I."/>
            <person name="Horton D.L."/>
            <person name="Alikhan N.F."/>
            <person name="Baker D."/>
            <person name="Gharbi K."/>
            <person name="Hall N."/>
            <person name="Watson M."/>
            <person name="Adriaenssens E.M."/>
            <person name="Foster-Nyarko E."/>
            <person name="Jarju S."/>
            <person name="Secka A."/>
            <person name="Antonio M."/>
            <person name="Oren A."/>
            <person name="Chaudhuri R.R."/>
            <person name="La Ragione R."/>
            <person name="Hildebrand F."/>
            <person name="Pallen M.J."/>
        </authorList>
    </citation>
    <scope>NUCLEOTIDE SEQUENCE</scope>
    <source>
        <strain evidence="7">CHK192-8294</strain>
    </source>
</reference>
<evidence type="ECO:0000313" key="7">
    <source>
        <dbReference type="EMBL" id="HJB80882.1"/>
    </source>
</evidence>
<dbReference type="SMART" id="SM00138">
    <property type="entry name" value="MeTrc"/>
    <property type="match status" value="1"/>
</dbReference>
<dbReference type="InterPro" id="IPR022642">
    <property type="entry name" value="CheR_C"/>
</dbReference>
<evidence type="ECO:0000256" key="5">
    <source>
        <dbReference type="ARBA" id="ARBA00022691"/>
    </source>
</evidence>
<dbReference type="GO" id="GO:0032259">
    <property type="term" value="P:methylation"/>
    <property type="evidence" value="ECO:0007669"/>
    <property type="project" value="UniProtKB-KW"/>
</dbReference>
<feature type="domain" description="CheR-type methyltransferase" evidence="6">
    <location>
        <begin position="1"/>
        <end position="275"/>
    </location>
</feature>
<dbReference type="GO" id="GO:0008983">
    <property type="term" value="F:protein-glutamate O-methyltransferase activity"/>
    <property type="evidence" value="ECO:0007669"/>
    <property type="project" value="UniProtKB-EC"/>
</dbReference>
<dbReference type="Pfam" id="PF03705">
    <property type="entry name" value="CheR_N"/>
    <property type="match status" value="1"/>
</dbReference>
<dbReference type="Gene3D" id="3.40.50.150">
    <property type="entry name" value="Vaccinia Virus protein VP39"/>
    <property type="match status" value="1"/>
</dbReference>
<dbReference type="SUPFAM" id="SSF47757">
    <property type="entry name" value="Chemotaxis receptor methyltransferase CheR, N-terminal domain"/>
    <property type="match status" value="1"/>
</dbReference>
<keyword evidence="3" id="KW-0489">Methyltransferase</keyword>
<keyword evidence="4" id="KW-0808">Transferase</keyword>
<dbReference type="InterPro" id="IPR022641">
    <property type="entry name" value="CheR_N"/>
</dbReference>
<accession>A0A9D2SB15</accession>
<evidence type="ECO:0000256" key="3">
    <source>
        <dbReference type="ARBA" id="ARBA00022603"/>
    </source>
</evidence>